<evidence type="ECO:0000259" key="16">
    <source>
        <dbReference type="Pfam" id="PF07885"/>
    </source>
</evidence>
<keyword evidence="2 14" id="KW-0813">Transport</keyword>
<evidence type="ECO:0000256" key="1">
    <source>
        <dbReference type="ARBA" id="ARBA00004651"/>
    </source>
</evidence>
<comment type="catalytic activity">
    <reaction evidence="12">
        <text>Rb(+)(in) = Rb(+)(out)</text>
        <dbReference type="Rhea" id="RHEA:78547"/>
        <dbReference type="ChEBI" id="CHEBI:49847"/>
    </reaction>
</comment>
<dbReference type="GeneTree" id="ENSGT00940000156560"/>
<evidence type="ECO:0000256" key="8">
    <source>
        <dbReference type="ARBA" id="ARBA00023136"/>
    </source>
</evidence>
<dbReference type="InterPro" id="IPR003976">
    <property type="entry name" value="2pore_dom_K_chnl_TREK"/>
</dbReference>
<dbReference type="GO" id="GO:0030322">
    <property type="term" value="P:stabilization of membrane potential"/>
    <property type="evidence" value="ECO:0007669"/>
    <property type="project" value="TreeGrafter"/>
</dbReference>
<reference evidence="17" key="3">
    <citation type="submission" date="2025-09" db="UniProtKB">
        <authorList>
            <consortium name="Ensembl"/>
        </authorList>
    </citation>
    <scope>IDENTIFICATION</scope>
</reference>
<evidence type="ECO:0000256" key="10">
    <source>
        <dbReference type="ARBA" id="ARBA00023303"/>
    </source>
</evidence>
<evidence type="ECO:0000256" key="12">
    <source>
        <dbReference type="ARBA" id="ARBA00044657"/>
    </source>
</evidence>
<feature type="domain" description="Potassium channel" evidence="16">
    <location>
        <begin position="157"/>
        <end position="213"/>
    </location>
</feature>
<keyword evidence="3" id="KW-1003">Cell membrane</keyword>
<reference evidence="17" key="2">
    <citation type="submission" date="2025-08" db="UniProtKB">
        <authorList>
            <consortium name="Ensembl"/>
        </authorList>
    </citation>
    <scope>IDENTIFICATION</scope>
</reference>
<dbReference type="GO" id="GO:0022841">
    <property type="term" value="F:potassium ion leak channel activity"/>
    <property type="evidence" value="ECO:0007669"/>
    <property type="project" value="TreeGrafter"/>
</dbReference>
<feature type="transmembrane region" description="Helical" evidence="15">
    <location>
        <begin position="82"/>
        <end position="101"/>
    </location>
</feature>
<feature type="transmembrane region" description="Helical" evidence="15">
    <location>
        <begin position="159"/>
        <end position="178"/>
    </location>
</feature>
<dbReference type="Ensembl" id="ENSSAUT00010018713.1">
    <property type="protein sequence ID" value="ENSSAUP00010017691.1"/>
    <property type="gene ID" value="ENSSAUG00010008052.1"/>
</dbReference>
<evidence type="ECO:0000256" key="6">
    <source>
        <dbReference type="ARBA" id="ARBA00022989"/>
    </source>
</evidence>
<sequence>MCLTGAREQREGGEKSVGGKSLIAIFSFFSPLTVAAPDLLDPKSATHNTKPRLSFSTKPITLTPREESEVVATVMKWKTVSAIFFLVVLYLVMGAAVFRSLEQPHESAQRLAILTQKLEFLSRHSCVNQSQLEELVKQVASAIRSGVNPAGTLTNHSSLWDLSSAFFFAGTVITTIGFGNTSPHTEGGRIFCIVYALLGIPLFGFLLAGVGDQLGTIFGKGIARVERMFVVKWMNTHTTKIRVISTLLFVLFGCLLFVALPAAIFKHIEGWSALESLYFVVITLTTIGFGDFVAGGSEIEYLDYYKPVVWFWILVGLAYFAAILSMIGDWLRVISKRTKEEVGEIRAHAAEWTANVSAEFKETRRRVSVEIYDKFQRAASIKRKLSTDLGFSPNPELTLPKRTTFSDEREKIEREAGMQGLSTPLARNGGLFMNGLDPERGDISVIEHLK</sequence>
<dbReference type="PANTHER" id="PTHR11003:SF21">
    <property type="entry name" value="POTASSIUM CHANNEL SUBFAMILY K MEMBER 2"/>
    <property type="match status" value="1"/>
</dbReference>
<evidence type="ECO:0000313" key="18">
    <source>
        <dbReference type="Proteomes" id="UP000472265"/>
    </source>
</evidence>
<proteinExistence type="inferred from homology"/>
<feature type="transmembrane region" description="Helical" evidence="15">
    <location>
        <begin position="243"/>
        <end position="265"/>
    </location>
</feature>
<evidence type="ECO:0000256" key="2">
    <source>
        <dbReference type="ARBA" id="ARBA00022448"/>
    </source>
</evidence>
<gene>
    <name evidence="17" type="primary">KCNK2</name>
</gene>
<dbReference type="GO" id="GO:0005886">
    <property type="term" value="C:plasma membrane"/>
    <property type="evidence" value="ECO:0007669"/>
    <property type="project" value="UniProtKB-SubCell"/>
</dbReference>
<comment type="similarity">
    <text evidence="14">Belongs to the two pore domain potassium channel (TC 1.A.1.8) family.</text>
</comment>
<comment type="catalytic activity">
    <reaction evidence="13">
        <text>Cs(+)(in) = Cs(+)(out)</text>
        <dbReference type="Rhea" id="RHEA:78555"/>
        <dbReference type="ChEBI" id="CHEBI:49547"/>
    </reaction>
</comment>
<dbReference type="PRINTS" id="PR01499">
    <property type="entry name" value="TREKCHANNEL"/>
</dbReference>
<reference evidence="17" key="1">
    <citation type="submission" date="2021-04" db="EMBL/GenBank/DDBJ databases">
        <authorList>
            <consortium name="Wellcome Sanger Institute Data Sharing"/>
        </authorList>
    </citation>
    <scope>NUCLEOTIDE SEQUENCE [LARGE SCALE GENOMIC DNA]</scope>
</reference>
<dbReference type="Pfam" id="PF07885">
    <property type="entry name" value="Ion_trans_2"/>
    <property type="match status" value="2"/>
</dbReference>
<dbReference type="PANTHER" id="PTHR11003">
    <property type="entry name" value="POTASSIUM CHANNEL, SUBFAMILY K"/>
    <property type="match status" value="1"/>
</dbReference>
<feature type="transmembrane region" description="Helical" evidence="15">
    <location>
        <begin position="277"/>
        <end position="297"/>
    </location>
</feature>
<evidence type="ECO:0000256" key="9">
    <source>
        <dbReference type="ARBA" id="ARBA00023157"/>
    </source>
</evidence>
<comment type="catalytic activity">
    <reaction evidence="11">
        <text>K(+)(in) = K(+)(out)</text>
        <dbReference type="Rhea" id="RHEA:29463"/>
        <dbReference type="ChEBI" id="CHEBI:29103"/>
    </reaction>
</comment>
<keyword evidence="7 14" id="KW-0406">Ion transport</keyword>
<evidence type="ECO:0000256" key="7">
    <source>
        <dbReference type="ARBA" id="ARBA00023065"/>
    </source>
</evidence>
<protein>
    <submittedName>
        <fullName evidence="17">Potassium two pore domain channel subfamily K member 2</fullName>
    </submittedName>
</protein>
<keyword evidence="4 14" id="KW-0812">Transmembrane</keyword>
<evidence type="ECO:0000256" key="4">
    <source>
        <dbReference type="ARBA" id="ARBA00022692"/>
    </source>
</evidence>
<organism evidence="17 18">
    <name type="scientific">Sparus aurata</name>
    <name type="common">Gilthead sea bream</name>
    <dbReference type="NCBI Taxonomy" id="8175"/>
    <lineage>
        <taxon>Eukaryota</taxon>
        <taxon>Metazoa</taxon>
        <taxon>Chordata</taxon>
        <taxon>Craniata</taxon>
        <taxon>Vertebrata</taxon>
        <taxon>Euteleostomi</taxon>
        <taxon>Actinopterygii</taxon>
        <taxon>Neopterygii</taxon>
        <taxon>Teleostei</taxon>
        <taxon>Neoteleostei</taxon>
        <taxon>Acanthomorphata</taxon>
        <taxon>Eupercaria</taxon>
        <taxon>Spariformes</taxon>
        <taxon>Sparidae</taxon>
        <taxon>Sparus</taxon>
    </lineage>
</organism>
<keyword evidence="9" id="KW-1015">Disulfide bond</keyword>
<feature type="transmembrane region" description="Helical" evidence="15">
    <location>
        <begin position="309"/>
        <end position="331"/>
    </location>
</feature>
<evidence type="ECO:0000313" key="17">
    <source>
        <dbReference type="Ensembl" id="ENSSAUP00010017691.1"/>
    </source>
</evidence>
<feature type="transmembrane region" description="Helical" evidence="15">
    <location>
        <begin position="190"/>
        <end position="210"/>
    </location>
</feature>
<dbReference type="InParanoid" id="A0A671UVB9"/>
<dbReference type="InterPro" id="IPR013099">
    <property type="entry name" value="K_chnl_dom"/>
</dbReference>
<dbReference type="SUPFAM" id="SSF81324">
    <property type="entry name" value="Voltage-gated potassium channels"/>
    <property type="match status" value="2"/>
</dbReference>
<feature type="domain" description="Potassium channel" evidence="16">
    <location>
        <begin position="254"/>
        <end position="332"/>
    </location>
</feature>
<dbReference type="Gene3D" id="1.10.287.70">
    <property type="match status" value="1"/>
</dbReference>
<keyword evidence="6 15" id="KW-1133">Transmembrane helix</keyword>
<evidence type="ECO:0000256" key="15">
    <source>
        <dbReference type="SAM" id="Phobius"/>
    </source>
</evidence>
<keyword evidence="18" id="KW-1185">Reference proteome</keyword>
<keyword evidence="5" id="KW-0630">Potassium</keyword>
<dbReference type="PRINTS" id="PR01333">
    <property type="entry name" value="2POREKCHANEL"/>
</dbReference>
<dbReference type="GO" id="GO:0015271">
    <property type="term" value="F:outward rectifier potassium channel activity"/>
    <property type="evidence" value="ECO:0007669"/>
    <property type="project" value="TreeGrafter"/>
</dbReference>
<dbReference type="InterPro" id="IPR003280">
    <property type="entry name" value="2pore_dom_K_chnl"/>
</dbReference>
<dbReference type="Proteomes" id="UP000472265">
    <property type="component" value="Chromosome 4"/>
</dbReference>
<keyword evidence="10 14" id="KW-0407">Ion channel</keyword>
<keyword evidence="8 15" id="KW-0472">Membrane</keyword>
<name>A0A671UVB9_SPAAU</name>
<evidence type="ECO:0000256" key="11">
    <source>
        <dbReference type="ARBA" id="ARBA00034430"/>
    </source>
</evidence>
<evidence type="ECO:0000256" key="5">
    <source>
        <dbReference type="ARBA" id="ARBA00022958"/>
    </source>
</evidence>
<dbReference type="AlphaFoldDB" id="A0A671UVB9"/>
<evidence type="ECO:0000256" key="14">
    <source>
        <dbReference type="RuleBase" id="RU003857"/>
    </source>
</evidence>
<comment type="subcellular location">
    <subcellularLocation>
        <location evidence="1">Cell membrane</location>
        <topology evidence="1">Multi-pass membrane protein</topology>
    </subcellularLocation>
</comment>
<accession>A0A671UVB9</accession>
<evidence type="ECO:0000256" key="3">
    <source>
        <dbReference type="ARBA" id="ARBA00022475"/>
    </source>
</evidence>
<evidence type="ECO:0000256" key="13">
    <source>
        <dbReference type="ARBA" id="ARBA00044691"/>
    </source>
</evidence>
<dbReference type="OMA" id="IEYMDYY"/>